<dbReference type="EMBL" id="LBJQ01000009">
    <property type="protein sequence ID" value="RXH37599.1"/>
    <property type="molecule type" value="Genomic_DNA"/>
</dbReference>
<name>A0A4Q0SGK2_9BRAD</name>
<dbReference type="AlphaFoldDB" id="A0A4Q0SGK2"/>
<dbReference type="PANTHER" id="PTHR43761">
    <property type="entry name" value="D-ISOMER SPECIFIC 2-HYDROXYACID DEHYDROGENASE FAMILY PROTEIN (AFU_ORTHOLOGUE AFUA_1G13630)"/>
    <property type="match status" value="1"/>
</dbReference>
<feature type="domain" description="D-isomer specific 2-hydroxyacid dehydrogenase NAD-binding" evidence="4">
    <location>
        <begin position="110"/>
        <end position="279"/>
    </location>
</feature>
<comment type="similarity">
    <text evidence="1">Belongs to the D-isomer specific 2-hydroxyacid dehydrogenase family.</text>
</comment>
<evidence type="ECO:0000313" key="6">
    <source>
        <dbReference type="Proteomes" id="UP000289546"/>
    </source>
</evidence>
<organism evidence="5 6">
    <name type="scientific">Bradyrhizobium nanningense</name>
    <dbReference type="NCBI Taxonomy" id="1325118"/>
    <lineage>
        <taxon>Bacteria</taxon>
        <taxon>Pseudomonadati</taxon>
        <taxon>Pseudomonadota</taxon>
        <taxon>Alphaproteobacteria</taxon>
        <taxon>Hyphomicrobiales</taxon>
        <taxon>Nitrobacteraceae</taxon>
        <taxon>Bradyrhizobium</taxon>
    </lineage>
</organism>
<evidence type="ECO:0000259" key="4">
    <source>
        <dbReference type="Pfam" id="PF02826"/>
    </source>
</evidence>
<dbReference type="InterPro" id="IPR036291">
    <property type="entry name" value="NAD(P)-bd_dom_sf"/>
</dbReference>
<proteinExistence type="inferred from homology"/>
<keyword evidence="2" id="KW-0560">Oxidoreductase</keyword>
<dbReference type="InterPro" id="IPR006140">
    <property type="entry name" value="D-isomer_DH_NAD-bd"/>
</dbReference>
<keyword evidence="3" id="KW-0520">NAD</keyword>
<evidence type="ECO:0000256" key="2">
    <source>
        <dbReference type="ARBA" id="ARBA00023002"/>
    </source>
</evidence>
<accession>A0A4Q0SGK2</accession>
<dbReference type="Pfam" id="PF02826">
    <property type="entry name" value="2-Hacid_dh_C"/>
    <property type="match status" value="1"/>
</dbReference>
<protein>
    <submittedName>
        <fullName evidence="5">3-phosphoglycerate dehydrogenase</fullName>
    </submittedName>
</protein>
<dbReference type="Proteomes" id="UP000289546">
    <property type="component" value="Unassembled WGS sequence"/>
</dbReference>
<evidence type="ECO:0000256" key="3">
    <source>
        <dbReference type="ARBA" id="ARBA00023027"/>
    </source>
</evidence>
<dbReference type="Gene3D" id="3.40.50.720">
    <property type="entry name" value="NAD(P)-binding Rossmann-like Domain"/>
    <property type="match status" value="2"/>
</dbReference>
<gene>
    <name evidence="5" type="ORF">XH99_05750</name>
</gene>
<keyword evidence="6" id="KW-1185">Reference proteome</keyword>
<evidence type="ECO:0000256" key="1">
    <source>
        <dbReference type="ARBA" id="ARBA00005854"/>
    </source>
</evidence>
<dbReference type="GO" id="GO:0016491">
    <property type="term" value="F:oxidoreductase activity"/>
    <property type="evidence" value="ECO:0007669"/>
    <property type="project" value="UniProtKB-KW"/>
</dbReference>
<comment type="caution">
    <text evidence="5">The sequence shown here is derived from an EMBL/GenBank/DDBJ whole genome shotgun (WGS) entry which is preliminary data.</text>
</comment>
<dbReference type="FunFam" id="3.40.50.720:FF:000203">
    <property type="entry name" value="D-3-phosphoglycerate dehydrogenase (SerA)"/>
    <property type="match status" value="1"/>
</dbReference>
<evidence type="ECO:0000313" key="5">
    <source>
        <dbReference type="EMBL" id="RXH37599.1"/>
    </source>
</evidence>
<sequence>MRGVFVDANETLAVIMERLTRPGDPKVRIHRNPDIKPEEYPDILDGAEIAIVDHTALPTEVAKECAGLKHVVFLGTGARSYMNPDELSQLGISVHLIKGYGDTAVAESAIALMWASARVIAMMDREMRAGNWLREDGMQLTGKTLGLIGFGGIAAEVARIASGSGMKVIAWNRSPKSHPSVDFTDLNTVLAKSDVVSLHLLLNDETRGMITREKIFAMKRGVILINTARAAIVDEAAMIEALKSGHIRHAGLDVFNTEPLPGDHPLTKIPNVTLSAHSAFRTPEASENLIEAAWVHCRRIVKG</sequence>
<dbReference type="GO" id="GO:0051287">
    <property type="term" value="F:NAD binding"/>
    <property type="evidence" value="ECO:0007669"/>
    <property type="project" value="InterPro"/>
</dbReference>
<dbReference type="OrthoDB" id="9793626at2"/>
<dbReference type="RefSeq" id="WP_128917006.1">
    <property type="nucleotide sequence ID" value="NZ_LBJC01000007.1"/>
</dbReference>
<dbReference type="SUPFAM" id="SSF51735">
    <property type="entry name" value="NAD(P)-binding Rossmann-fold domains"/>
    <property type="match status" value="1"/>
</dbReference>
<dbReference type="PANTHER" id="PTHR43761:SF1">
    <property type="entry name" value="D-ISOMER SPECIFIC 2-HYDROXYACID DEHYDROGENASE CATALYTIC DOMAIN-CONTAINING PROTEIN-RELATED"/>
    <property type="match status" value="1"/>
</dbReference>
<dbReference type="InterPro" id="IPR050418">
    <property type="entry name" value="D-iso_2-hydroxyacid_DH_PdxB"/>
</dbReference>
<dbReference type="SUPFAM" id="SSF52283">
    <property type="entry name" value="Formate/glycerate dehydrogenase catalytic domain-like"/>
    <property type="match status" value="1"/>
</dbReference>
<reference evidence="5 6" key="1">
    <citation type="submission" date="2015-04" db="EMBL/GenBank/DDBJ databases">
        <title>Comparative genomics of rhizobia nodulating Arachis hypogaea in China.</title>
        <authorList>
            <person name="Li Y."/>
        </authorList>
    </citation>
    <scope>NUCLEOTIDE SEQUENCE [LARGE SCALE GENOMIC DNA]</scope>
    <source>
        <strain evidence="5 6">CCBAU 51757</strain>
    </source>
</reference>